<dbReference type="SUPFAM" id="SSF50156">
    <property type="entry name" value="PDZ domain-like"/>
    <property type="match status" value="1"/>
</dbReference>
<dbReference type="RefSeq" id="WP_012500882.1">
    <property type="nucleotide sequence ID" value="NC_011026.1"/>
</dbReference>
<gene>
    <name evidence="7" type="ordered locus">Ctha_2350</name>
</gene>
<dbReference type="AlphaFoldDB" id="B3QWP0"/>
<evidence type="ECO:0000256" key="1">
    <source>
        <dbReference type="ARBA" id="ARBA00009179"/>
    </source>
</evidence>
<dbReference type="Proteomes" id="UP000001208">
    <property type="component" value="Chromosome"/>
</dbReference>
<dbReference type="InterPro" id="IPR055210">
    <property type="entry name" value="CtpA/B_N"/>
</dbReference>
<name>B3QWP0_CHLT3</name>
<dbReference type="InterPro" id="IPR029045">
    <property type="entry name" value="ClpP/crotonase-like_dom_sf"/>
</dbReference>
<dbReference type="SUPFAM" id="SSF52096">
    <property type="entry name" value="ClpP/crotonase"/>
    <property type="match status" value="1"/>
</dbReference>
<dbReference type="GO" id="GO:0004252">
    <property type="term" value="F:serine-type endopeptidase activity"/>
    <property type="evidence" value="ECO:0007669"/>
    <property type="project" value="UniProtKB-EC"/>
</dbReference>
<dbReference type="eggNOG" id="COG0793">
    <property type="taxonomic scope" value="Bacteria"/>
</dbReference>
<dbReference type="InterPro" id="IPR001478">
    <property type="entry name" value="PDZ"/>
</dbReference>
<proteinExistence type="inferred from homology"/>
<dbReference type="GO" id="GO:0006508">
    <property type="term" value="P:proteolysis"/>
    <property type="evidence" value="ECO:0007669"/>
    <property type="project" value="UniProtKB-KW"/>
</dbReference>
<feature type="domain" description="PDZ" evidence="6">
    <location>
        <begin position="83"/>
        <end position="152"/>
    </location>
</feature>
<dbReference type="GO" id="GO:0030288">
    <property type="term" value="C:outer membrane-bounded periplasmic space"/>
    <property type="evidence" value="ECO:0007669"/>
    <property type="project" value="TreeGrafter"/>
</dbReference>
<keyword evidence="2 5" id="KW-0645">Protease</keyword>
<keyword evidence="3 5" id="KW-0378">Hydrolase</keyword>
<evidence type="ECO:0000256" key="5">
    <source>
        <dbReference type="RuleBase" id="RU004404"/>
    </source>
</evidence>
<dbReference type="PANTHER" id="PTHR32060:SF30">
    <property type="entry name" value="CARBOXY-TERMINAL PROCESSING PROTEASE CTPA"/>
    <property type="match status" value="1"/>
</dbReference>
<keyword evidence="8" id="KW-1185">Reference proteome</keyword>
<dbReference type="EC" id="3.4.21.102" evidence="7"/>
<evidence type="ECO:0000256" key="3">
    <source>
        <dbReference type="ARBA" id="ARBA00022801"/>
    </source>
</evidence>
<accession>B3QWP0</accession>
<organism evidence="7 8">
    <name type="scientific">Chloroherpeton thalassium (strain ATCC 35110 / GB-78)</name>
    <dbReference type="NCBI Taxonomy" id="517418"/>
    <lineage>
        <taxon>Bacteria</taxon>
        <taxon>Pseudomonadati</taxon>
        <taxon>Chlorobiota</taxon>
        <taxon>Chlorobiia</taxon>
        <taxon>Chlorobiales</taxon>
        <taxon>Chloroherpetonaceae</taxon>
        <taxon>Chloroherpeton</taxon>
    </lineage>
</organism>
<comment type="similarity">
    <text evidence="1 5">Belongs to the peptidase S41A family.</text>
</comment>
<reference evidence="7 8" key="1">
    <citation type="submission" date="2008-06" db="EMBL/GenBank/DDBJ databases">
        <title>Complete sequence of Chloroherpeton thalassium ATCC 35110.</title>
        <authorList>
            <consortium name="US DOE Joint Genome Institute"/>
            <person name="Lucas S."/>
            <person name="Copeland A."/>
            <person name="Lapidus A."/>
            <person name="Glavina del Rio T."/>
            <person name="Dalin E."/>
            <person name="Tice H."/>
            <person name="Bruce D."/>
            <person name="Goodwin L."/>
            <person name="Pitluck S."/>
            <person name="Schmutz J."/>
            <person name="Larimer F."/>
            <person name="Land M."/>
            <person name="Hauser L."/>
            <person name="Kyrpides N."/>
            <person name="Mikhailova N."/>
            <person name="Liu Z."/>
            <person name="Li T."/>
            <person name="Zhao F."/>
            <person name="Overmann J."/>
            <person name="Bryant D.A."/>
            <person name="Richardson P."/>
        </authorList>
    </citation>
    <scope>NUCLEOTIDE SEQUENCE [LARGE SCALE GENOMIC DNA]</scope>
    <source>
        <strain evidence="8">ATCC 35110 / GB-78</strain>
    </source>
</reference>
<dbReference type="STRING" id="517418.Ctha_2350"/>
<dbReference type="SMART" id="SM00228">
    <property type="entry name" value="PDZ"/>
    <property type="match status" value="1"/>
</dbReference>
<dbReference type="Pfam" id="PF17820">
    <property type="entry name" value="PDZ_6"/>
    <property type="match status" value="1"/>
</dbReference>
<dbReference type="InterPro" id="IPR036034">
    <property type="entry name" value="PDZ_sf"/>
</dbReference>
<dbReference type="Pfam" id="PF22694">
    <property type="entry name" value="CtpB_N-like"/>
    <property type="match status" value="1"/>
</dbReference>
<dbReference type="FunFam" id="2.30.42.10:FF:000063">
    <property type="entry name" value="Peptidase, S41 family"/>
    <property type="match status" value="1"/>
</dbReference>
<dbReference type="CDD" id="cd06782">
    <property type="entry name" value="cpPDZ_CPP-like"/>
    <property type="match status" value="1"/>
</dbReference>
<evidence type="ECO:0000259" key="6">
    <source>
        <dbReference type="PROSITE" id="PS50106"/>
    </source>
</evidence>
<evidence type="ECO:0000313" key="8">
    <source>
        <dbReference type="Proteomes" id="UP000001208"/>
    </source>
</evidence>
<dbReference type="InterPro" id="IPR041489">
    <property type="entry name" value="PDZ_6"/>
</dbReference>
<dbReference type="EMBL" id="CP001100">
    <property type="protein sequence ID" value="ACF14800.1"/>
    <property type="molecule type" value="Genomic_DNA"/>
</dbReference>
<dbReference type="KEGG" id="cts:Ctha_2350"/>
<dbReference type="SMART" id="SM00245">
    <property type="entry name" value="TSPc"/>
    <property type="match status" value="1"/>
</dbReference>
<dbReference type="PANTHER" id="PTHR32060">
    <property type="entry name" value="TAIL-SPECIFIC PROTEASE"/>
    <property type="match status" value="1"/>
</dbReference>
<evidence type="ECO:0000256" key="2">
    <source>
        <dbReference type="ARBA" id="ARBA00022670"/>
    </source>
</evidence>
<dbReference type="PROSITE" id="PS50106">
    <property type="entry name" value="PDZ"/>
    <property type="match status" value="1"/>
</dbReference>
<dbReference type="HOGENOM" id="CLU_017295_2_1_10"/>
<dbReference type="Gene3D" id="3.90.226.10">
    <property type="entry name" value="2-enoyl-CoA Hydratase, Chain A, domain 1"/>
    <property type="match status" value="1"/>
</dbReference>
<protein>
    <submittedName>
        <fullName evidence="7">Carboxyl-terminal protease</fullName>
        <ecNumber evidence="7">3.4.21.102</ecNumber>
    </submittedName>
</protein>
<dbReference type="InterPro" id="IPR005151">
    <property type="entry name" value="Tail-specific_protease"/>
</dbReference>
<dbReference type="CDD" id="cd07560">
    <property type="entry name" value="Peptidase_S41_CPP"/>
    <property type="match status" value="1"/>
</dbReference>
<dbReference type="InterPro" id="IPR004447">
    <property type="entry name" value="Peptidase_S41A"/>
</dbReference>
<dbReference type="Gene3D" id="3.30.750.44">
    <property type="match status" value="1"/>
</dbReference>
<evidence type="ECO:0000256" key="4">
    <source>
        <dbReference type="ARBA" id="ARBA00022825"/>
    </source>
</evidence>
<dbReference type="Pfam" id="PF03572">
    <property type="entry name" value="Peptidase_S41"/>
    <property type="match status" value="1"/>
</dbReference>
<keyword evidence="4 5" id="KW-0720">Serine protease</keyword>
<sequence length="555" mass="61900">MGRVTFIVFIFAALVFGIIVGTRLAEYTGFEGSSIAYKKLNDAVTVIERQYVDPVNEEKLTVQAIDGMLESLDPHSVYMTAEQVRLSKEDFSGNFDGIGIEFDIIHDTLIVVAPISGGPSEQLGIQAGDRIIQIDDESAIGITSNEVIRKLRGKKGTKVQVLVLRSVESEPIAFTIVRDKIPTFSVDLAMMLDEQTGFIKISKFVQTTHSEFVEAVKELRNQGMKRLVLDLRGNPGGFLDQAVLIADEFLDGGKKIVYTVSRIEMMNQTEFSKPGDLFEKDPVIVLVDKGSASASEIVSGALQDHDRAIIVGQTTFGKGLVQRQFEFSDGSAMRVTVSRYYTPLGRQIQRQFSTGAEGRRDYYLEAYNRKAADALLLDKNINMDSLWIHERVIETAKYIMPDSLHPVFKTPSGRVVLGGGGIMPDYMVKVDTVTKYFRNLRNKRVFEEVALSFLAGNNEKVKTQYEGDMKKFRDEFQVTGDLLQKVIINGKKSGVLFDGKAYEKDKQQIKLAVKGRIARQIWGFKGEIAMTTQDDAILEEALTLFPKATLFSKAD</sequence>
<dbReference type="Gene3D" id="2.30.42.10">
    <property type="match status" value="1"/>
</dbReference>
<dbReference type="GO" id="GO:0007165">
    <property type="term" value="P:signal transduction"/>
    <property type="evidence" value="ECO:0007669"/>
    <property type="project" value="TreeGrafter"/>
</dbReference>
<evidence type="ECO:0000313" key="7">
    <source>
        <dbReference type="EMBL" id="ACF14800.1"/>
    </source>
</evidence>
<dbReference type="NCBIfam" id="TIGR00225">
    <property type="entry name" value="prc"/>
    <property type="match status" value="1"/>
</dbReference>